<dbReference type="PIRSF" id="PIRSF001589">
    <property type="entry name" value="Asn_synthetase_glu-h"/>
    <property type="match status" value="1"/>
</dbReference>
<dbReference type="STRING" id="1244869.H261_13920"/>
<feature type="binding site" evidence="8">
    <location>
        <position position="270"/>
    </location>
    <ligand>
        <name>ATP</name>
        <dbReference type="ChEBI" id="CHEBI:30616"/>
    </ligand>
</feature>
<dbReference type="Pfam" id="PF13537">
    <property type="entry name" value="GATase_7"/>
    <property type="match status" value="1"/>
</dbReference>
<dbReference type="NCBIfam" id="TIGR01536">
    <property type="entry name" value="asn_synth_AEB"/>
    <property type="match status" value="1"/>
</dbReference>
<dbReference type="EMBL" id="AONQ01000037">
    <property type="protein sequence ID" value="EME69318.1"/>
    <property type="molecule type" value="Genomic_DNA"/>
</dbReference>
<evidence type="ECO:0000256" key="7">
    <source>
        <dbReference type="ARBA" id="ARBA00048741"/>
    </source>
</evidence>
<evidence type="ECO:0000256" key="3">
    <source>
        <dbReference type="ARBA" id="ARBA00012737"/>
    </source>
</evidence>
<dbReference type="GO" id="GO:0006529">
    <property type="term" value="P:asparagine biosynthetic process"/>
    <property type="evidence" value="ECO:0007669"/>
    <property type="project" value="InterPro"/>
</dbReference>
<gene>
    <name evidence="11" type="ORF">H261_13920</name>
</gene>
<dbReference type="Gene3D" id="3.40.50.620">
    <property type="entry name" value="HUPs"/>
    <property type="match status" value="1"/>
</dbReference>
<dbReference type="InterPro" id="IPR006426">
    <property type="entry name" value="Asn_synth_AEB"/>
</dbReference>
<reference evidence="11 12" key="1">
    <citation type="journal article" date="2014" name="Genome Announc.">
        <title>Draft Genome Sequence of Magnetospirillum sp. Strain SO-1, a Freshwater Magnetotactic Bacterium Isolated from the Ol'khovka River, Russia.</title>
        <authorList>
            <person name="Grouzdev D.S."/>
            <person name="Dziuba M.V."/>
            <person name="Sukhacheva M.S."/>
            <person name="Mardanov A.V."/>
            <person name="Beletskiy A.V."/>
            <person name="Kuznetsov B.B."/>
            <person name="Skryabin K.G."/>
        </authorList>
    </citation>
    <scope>NUCLEOTIDE SEQUENCE [LARGE SCALE GENOMIC DNA]</scope>
    <source>
        <strain evidence="11 12">SO-1</strain>
    </source>
</reference>
<dbReference type="CDD" id="cd00712">
    <property type="entry name" value="AsnB"/>
    <property type="match status" value="1"/>
</dbReference>
<dbReference type="PANTHER" id="PTHR43284">
    <property type="entry name" value="ASPARAGINE SYNTHETASE (GLUTAMINE-HYDROLYZING)"/>
    <property type="match status" value="1"/>
</dbReference>
<comment type="similarity">
    <text evidence="2">Belongs to the asparagine synthetase family.</text>
</comment>
<evidence type="ECO:0000259" key="10">
    <source>
        <dbReference type="PROSITE" id="PS51278"/>
    </source>
</evidence>
<dbReference type="Gene3D" id="3.60.20.10">
    <property type="entry name" value="Glutamine Phosphoribosylpyrophosphate, subunit 1, domain 1"/>
    <property type="match status" value="1"/>
</dbReference>
<feature type="domain" description="Glutamine amidotransferase type-2" evidence="10">
    <location>
        <begin position="1"/>
        <end position="191"/>
    </location>
</feature>
<organism evidence="11 12">
    <name type="scientific">Paramagnetospirillum caucaseum</name>
    <dbReference type="NCBI Taxonomy" id="1244869"/>
    <lineage>
        <taxon>Bacteria</taxon>
        <taxon>Pseudomonadati</taxon>
        <taxon>Pseudomonadota</taxon>
        <taxon>Alphaproteobacteria</taxon>
        <taxon>Rhodospirillales</taxon>
        <taxon>Magnetospirillaceae</taxon>
        <taxon>Paramagnetospirillum</taxon>
    </lineage>
</organism>
<evidence type="ECO:0000256" key="1">
    <source>
        <dbReference type="ARBA" id="ARBA00005187"/>
    </source>
</evidence>
<dbReference type="SUPFAM" id="SSF52402">
    <property type="entry name" value="Adenine nucleotide alpha hydrolases-like"/>
    <property type="match status" value="1"/>
</dbReference>
<dbReference type="GO" id="GO:0005829">
    <property type="term" value="C:cytosol"/>
    <property type="evidence" value="ECO:0007669"/>
    <property type="project" value="TreeGrafter"/>
</dbReference>
<comment type="caution">
    <text evidence="11">The sequence shown here is derived from an EMBL/GenBank/DDBJ whole genome shotgun (WGS) entry which is preliminary data.</text>
</comment>
<dbReference type="InterPro" id="IPR033738">
    <property type="entry name" value="AsnB_N"/>
</dbReference>
<evidence type="ECO:0000256" key="9">
    <source>
        <dbReference type="PIRSR" id="PIRSR001589-3"/>
    </source>
</evidence>
<evidence type="ECO:0000256" key="6">
    <source>
        <dbReference type="ARBA" id="ARBA00022962"/>
    </source>
</evidence>
<name>M3A956_9PROT</name>
<dbReference type="InterPro" id="IPR014729">
    <property type="entry name" value="Rossmann-like_a/b/a_fold"/>
</dbReference>
<dbReference type="PATRIC" id="fig|1244869.3.peg.2805"/>
<dbReference type="InterPro" id="IPR051786">
    <property type="entry name" value="ASN_synthetase/amidase"/>
</dbReference>
<accession>M3A956</accession>
<dbReference type="eggNOG" id="COG0367">
    <property type="taxonomic scope" value="Bacteria"/>
</dbReference>
<dbReference type="CDD" id="cd01991">
    <property type="entry name" value="Asn_synthase_B_C"/>
    <property type="match status" value="1"/>
</dbReference>
<dbReference type="AlphaFoldDB" id="M3A956"/>
<sequence length="567" mass="62189">MSRALAHRGPDADGLARRGPAVLAHRRLSIIDTGSAANQPMDLPEAGLTIVFNGEIYNFAVLRTVLEGRGHHFQTHSDTEVLLHAFAEWGTGCLERLVGMFAFAVWDQRRRVLTLARDRLGKKPLFFALRGEGIAFASELKALRLHPFVDGSISSRAVSQFLSLGYVLGDACILDGVEKLGPGEVLEVGEAHVERRSYWNLAAHFQAKRRFTSRDAAMDELGELIDTAVRDRMVSDVPLGAFLSGGLDSAMAVEAMARSGRLGGIETFTIGFSERGYSEAAEARISADALGVRNHAHHVDAAMAGILPAMVHAADEPFADTSMIPLWFLSEFARRHVTVCLSGDGGDEAFGGYVTYAADRIHQMTRWIPGWAAASGGRILDAVVPATHAKVGWDYKARQFLAGHPLPFPQAHYSWRTLFEGDAKTALLHPDRRAAVLACRPFDSFARHFQAVEGCHYLDQAMYVDIKTWLADDILVKVDRMTMAHSLEARAPLLDHRVVEFAAALPVDWKLRGLTTKYILKEAARRRLPARVIDRRKAGFNAPVAHWLNGGLAELARGVTLGGPLLE</sequence>
<keyword evidence="4 8" id="KW-0547">Nucleotide-binding</keyword>
<evidence type="ECO:0000313" key="11">
    <source>
        <dbReference type="EMBL" id="EME69318.1"/>
    </source>
</evidence>
<dbReference type="PANTHER" id="PTHR43284:SF1">
    <property type="entry name" value="ASPARAGINE SYNTHETASE"/>
    <property type="match status" value="1"/>
</dbReference>
<proteinExistence type="inferred from homology"/>
<dbReference type="GO" id="GO:0004066">
    <property type="term" value="F:asparagine synthase (glutamine-hydrolyzing) activity"/>
    <property type="evidence" value="ECO:0007669"/>
    <property type="project" value="UniProtKB-EC"/>
</dbReference>
<comment type="pathway">
    <text evidence="1">Amino-acid biosynthesis; L-asparagine biosynthesis; L-asparagine from L-aspartate (L-Gln route): step 1/1.</text>
</comment>
<dbReference type="Pfam" id="PF00733">
    <property type="entry name" value="Asn_synthase"/>
    <property type="match status" value="1"/>
</dbReference>
<comment type="catalytic activity">
    <reaction evidence="7">
        <text>L-aspartate + L-glutamine + ATP + H2O = L-asparagine + L-glutamate + AMP + diphosphate + H(+)</text>
        <dbReference type="Rhea" id="RHEA:12228"/>
        <dbReference type="ChEBI" id="CHEBI:15377"/>
        <dbReference type="ChEBI" id="CHEBI:15378"/>
        <dbReference type="ChEBI" id="CHEBI:29985"/>
        <dbReference type="ChEBI" id="CHEBI:29991"/>
        <dbReference type="ChEBI" id="CHEBI:30616"/>
        <dbReference type="ChEBI" id="CHEBI:33019"/>
        <dbReference type="ChEBI" id="CHEBI:58048"/>
        <dbReference type="ChEBI" id="CHEBI:58359"/>
        <dbReference type="ChEBI" id="CHEBI:456215"/>
        <dbReference type="EC" id="6.3.5.4"/>
    </reaction>
</comment>
<evidence type="ECO:0000256" key="4">
    <source>
        <dbReference type="ARBA" id="ARBA00022741"/>
    </source>
</evidence>
<dbReference type="Proteomes" id="UP000011744">
    <property type="component" value="Unassembled WGS sequence"/>
</dbReference>
<dbReference type="GO" id="GO:0005524">
    <property type="term" value="F:ATP binding"/>
    <property type="evidence" value="ECO:0007669"/>
    <property type="project" value="UniProtKB-KW"/>
</dbReference>
<feature type="site" description="Important for beta-aspartyl-AMP intermediate formation" evidence="9">
    <location>
        <position position="344"/>
    </location>
</feature>
<dbReference type="InterPro" id="IPR001962">
    <property type="entry name" value="Asn_synthase"/>
</dbReference>
<evidence type="ECO:0000256" key="8">
    <source>
        <dbReference type="PIRSR" id="PIRSR001589-2"/>
    </source>
</evidence>
<evidence type="ECO:0000256" key="2">
    <source>
        <dbReference type="ARBA" id="ARBA00005752"/>
    </source>
</evidence>
<dbReference type="InterPro" id="IPR017932">
    <property type="entry name" value="GATase_2_dom"/>
</dbReference>
<feature type="binding site" evidence="8">
    <location>
        <position position="78"/>
    </location>
    <ligand>
        <name>L-glutamine</name>
        <dbReference type="ChEBI" id="CHEBI:58359"/>
    </ligand>
</feature>
<dbReference type="SUPFAM" id="SSF56235">
    <property type="entry name" value="N-terminal nucleophile aminohydrolases (Ntn hydrolases)"/>
    <property type="match status" value="1"/>
</dbReference>
<dbReference type="EC" id="6.3.5.4" evidence="3"/>
<dbReference type="InterPro" id="IPR029055">
    <property type="entry name" value="Ntn_hydrolases_N"/>
</dbReference>
<feature type="binding site" evidence="8">
    <location>
        <begin position="342"/>
        <end position="343"/>
    </location>
    <ligand>
        <name>ATP</name>
        <dbReference type="ChEBI" id="CHEBI:30616"/>
    </ligand>
</feature>
<dbReference type="PROSITE" id="PS51278">
    <property type="entry name" value="GATASE_TYPE_2"/>
    <property type="match status" value="1"/>
</dbReference>
<keyword evidence="5 8" id="KW-0067">ATP-binding</keyword>
<evidence type="ECO:0000313" key="12">
    <source>
        <dbReference type="Proteomes" id="UP000011744"/>
    </source>
</evidence>
<keyword evidence="6" id="KW-0315">Glutamine amidotransferase</keyword>
<evidence type="ECO:0000256" key="5">
    <source>
        <dbReference type="ARBA" id="ARBA00022840"/>
    </source>
</evidence>
<keyword evidence="12" id="KW-1185">Reference proteome</keyword>
<protein>
    <recommendedName>
        <fullName evidence="3">asparagine synthase (glutamine-hydrolyzing)</fullName>
        <ecNumber evidence="3">6.3.5.4</ecNumber>
    </recommendedName>
</protein>